<dbReference type="FunFam" id="1.10.10.60:FF:000321">
    <property type="entry name" value="Small nuclear RNA-activating complex, polypeptide 4"/>
    <property type="match status" value="1"/>
</dbReference>
<evidence type="ECO:0000256" key="4">
    <source>
        <dbReference type="ARBA" id="ARBA00023163"/>
    </source>
</evidence>
<feature type="domain" description="Myb-like" evidence="7">
    <location>
        <begin position="478"/>
        <end position="529"/>
    </location>
</feature>
<feature type="domain" description="Myb-like" evidence="7">
    <location>
        <begin position="426"/>
        <end position="477"/>
    </location>
</feature>
<feature type="region of interest" description="Disordered" evidence="6">
    <location>
        <begin position="78"/>
        <end position="114"/>
    </location>
</feature>
<keyword evidence="11" id="KW-1185">Reference proteome</keyword>
<feature type="region of interest" description="Disordered" evidence="6">
    <location>
        <begin position="691"/>
        <end position="714"/>
    </location>
</feature>
<feature type="domain" description="Myb-like" evidence="7">
    <location>
        <begin position="371"/>
        <end position="425"/>
    </location>
</feature>
<gene>
    <name evidence="10" type="primary">SNAPC4</name>
</gene>
<evidence type="ECO:0000259" key="7">
    <source>
        <dbReference type="PROSITE" id="PS50090"/>
    </source>
</evidence>
<feature type="domain" description="SANT" evidence="8">
    <location>
        <begin position="434"/>
        <end position="481"/>
    </location>
</feature>
<feature type="compositionally biased region" description="Basic and acidic residues" evidence="6">
    <location>
        <begin position="1206"/>
        <end position="1218"/>
    </location>
</feature>
<dbReference type="PROSITE" id="PS50090">
    <property type="entry name" value="MYB_LIKE"/>
    <property type="match status" value="4"/>
</dbReference>
<dbReference type="OrthoDB" id="2143914at2759"/>
<dbReference type="CDD" id="cd00167">
    <property type="entry name" value="SANT"/>
    <property type="match status" value="2"/>
</dbReference>
<feature type="region of interest" description="Disordered" evidence="6">
    <location>
        <begin position="542"/>
        <end position="574"/>
    </location>
</feature>
<feature type="domain" description="HTH myb-type" evidence="9">
    <location>
        <begin position="482"/>
        <end position="528"/>
    </location>
</feature>
<feature type="compositionally biased region" description="Acidic residues" evidence="6">
    <location>
        <begin position="1275"/>
        <end position="1287"/>
    </location>
</feature>
<feature type="region of interest" description="Disordered" evidence="6">
    <location>
        <begin position="1198"/>
        <end position="1218"/>
    </location>
</feature>
<dbReference type="PROSITE" id="PS51293">
    <property type="entry name" value="SANT"/>
    <property type="match status" value="1"/>
</dbReference>
<keyword evidence="4" id="KW-0804">Transcription</keyword>
<keyword evidence="2" id="KW-0805">Transcription regulation</keyword>
<keyword evidence="3" id="KW-0238">DNA-binding</keyword>
<feature type="domain" description="HTH myb-type" evidence="9">
    <location>
        <begin position="426"/>
        <end position="481"/>
    </location>
</feature>
<organism evidence="10 11">
    <name type="scientific">Leptobrachium leishanense</name>
    <name type="common">Leishan spiny toad</name>
    <dbReference type="NCBI Taxonomy" id="445787"/>
    <lineage>
        <taxon>Eukaryota</taxon>
        <taxon>Metazoa</taxon>
        <taxon>Chordata</taxon>
        <taxon>Craniata</taxon>
        <taxon>Vertebrata</taxon>
        <taxon>Euteleostomi</taxon>
        <taxon>Amphibia</taxon>
        <taxon>Batrachia</taxon>
        <taxon>Anura</taxon>
        <taxon>Pelobatoidea</taxon>
        <taxon>Megophryidae</taxon>
        <taxon>Leptobrachium</taxon>
    </lineage>
</organism>
<evidence type="ECO:0000259" key="9">
    <source>
        <dbReference type="PROSITE" id="PS51294"/>
    </source>
</evidence>
<dbReference type="InterPro" id="IPR009057">
    <property type="entry name" value="Homeodomain-like_sf"/>
</dbReference>
<dbReference type="InterPro" id="IPR001005">
    <property type="entry name" value="SANT/Myb"/>
</dbReference>
<evidence type="ECO:0000256" key="2">
    <source>
        <dbReference type="ARBA" id="ARBA00023015"/>
    </source>
</evidence>
<accession>A0A8C5MYZ1</accession>
<dbReference type="GO" id="GO:0042795">
    <property type="term" value="P:snRNA transcription by RNA polymerase II"/>
    <property type="evidence" value="ECO:0007669"/>
    <property type="project" value="TreeGrafter"/>
</dbReference>
<dbReference type="SUPFAM" id="SSF46689">
    <property type="entry name" value="Homeodomain-like"/>
    <property type="match status" value="3"/>
</dbReference>
<dbReference type="Gene3D" id="1.10.10.60">
    <property type="entry name" value="Homeodomain-like"/>
    <property type="match status" value="4"/>
</dbReference>
<dbReference type="GeneTree" id="ENSGT00940000160404"/>
<protein>
    <submittedName>
        <fullName evidence="10">Small nuclear RNA activating complex polypeptide 4</fullName>
    </submittedName>
</protein>
<feature type="compositionally biased region" description="Basic residues" evidence="6">
    <location>
        <begin position="1334"/>
        <end position="1348"/>
    </location>
</feature>
<dbReference type="InterPro" id="IPR017884">
    <property type="entry name" value="SANT_dom"/>
</dbReference>
<evidence type="ECO:0000259" key="8">
    <source>
        <dbReference type="PROSITE" id="PS51293"/>
    </source>
</evidence>
<dbReference type="Proteomes" id="UP000694569">
    <property type="component" value="Unplaced"/>
</dbReference>
<feature type="compositionally biased region" description="Acidic residues" evidence="6">
    <location>
        <begin position="84"/>
        <end position="99"/>
    </location>
</feature>
<keyword evidence="5" id="KW-0539">Nucleus</keyword>
<dbReference type="GO" id="GO:0019185">
    <property type="term" value="C:snRNA-activating protein complex"/>
    <property type="evidence" value="ECO:0007669"/>
    <property type="project" value="TreeGrafter"/>
</dbReference>
<feature type="compositionally biased region" description="Polar residues" evidence="6">
    <location>
        <begin position="705"/>
        <end position="714"/>
    </location>
</feature>
<dbReference type="PANTHER" id="PTHR46621:SF1">
    <property type="entry name" value="SNRNA-ACTIVATING PROTEIN COMPLEX SUBUNIT 4"/>
    <property type="match status" value="1"/>
</dbReference>
<feature type="compositionally biased region" description="Basic and acidic residues" evidence="6">
    <location>
        <begin position="100"/>
        <end position="114"/>
    </location>
</feature>
<dbReference type="PROSITE" id="PS51294">
    <property type="entry name" value="HTH_MYB"/>
    <property type="match status" value="2"/>
</dbReference>
<evidence type="ECO:0000256" key="6">
    <source>
        <dbReference type="SAM" id="MobiDB-lite"/>
    </source>
</evidence>
<name>A0A8C5MYZ1_9ANUR</name>
<keyword evidence="1" id="KW-0677">Repeat</keyword>
<feature type="domain" description="Myb-like" evidence="7">
    <location>
        <begin position="319"/>
        <end position="368"/>
    </location>
</feature>
<reference evidence="10" key="2">
    <citation type="submission" date="2025-09" db="UniProtKB">
        <authorList>
            <consortium name="Ensembl"/>
        </authorList>
    </citation>
    <scope>IDENTIFICATION</scope>
</reference>
<feature type="region of interest" description="Disordered" evidence="6">
    <location>
        <begin position="1268"/>
        <end position="1348"/>
    </location>
</feature>
<dbReference type="SMART" id="SM00717">
    <property type="entry name" value="SANT"/>
    <property type="match status" value="4"/>
</dbReference>
<feature type="compositionally biased region" description="Basic and acidic residues" evidence="6">
    <location>
        <begin position="555"/>
        <end position="571"/>
    </location>
</feature>
<feature type="region of interest" description="Disordered" evidence="6">
    <location>
        <begin position="1111"/>
        <end position="1134"/>
    </location>
</feature>
<dbReference type="GO" id="GO:0042796">
    <property type="term" value="P:snRNA transcription by RNA polymerase III"/>
    <property type="evidence" value="ECO:0007669"/>
    <property type="project" value="TreeGrafter"/>
</dbReference>
<evidence type="ECO:0000256" key="1">
    <source>
        <dbReference type="ARBA" id="ARBA00022737"/>
    </source>
</evidence>
<dbReference type="Pfam" id="PF13921">
    <property type="entry name" value="Myb_DNA-bind_6"/>
    <property type="match status" value="1"/>
</dbReference>
<dbReference type="InterPro" id="IPR017930">
    <property type="entry name" value="Myb_dom"/>
</dbReference>
<proteinExistence type="predicted"/>
<evidence type="ECO:0000256" key="3">
    <source>
        <dbReference type="ARBA" id="ARBA00023125"/>
    </source>
</evidence>
<feature type="compositionally biased region" description="Low complexity" evidence="6">
    <location>
        <begin position="1111"/>
        <end position="1124"/>
    </location>
</feature>
<dbReference type="Ensembl" id="ENSLLET00000020560.1">
    <property type="protein sequence ID" value="ENSLLEP00000019783.1"/>
    <property type="gene ID" value="ENSLLEG00000012546.1"/>
</dbReference>
<dbReference type="GO" id="GO:0001006">
    <property type="term" value="F:RNA polymerase III type 3 promoter sequence-specific DNA binding"/>
    <property type="evidence" value="ECO:0007669"/>
    <property type="project" value="TreeGrafter"/>
</dbReference>
<sequence length="1348" mass="150046">MAAIDIRAQREKIQREIEALEKSLGPSVASIDVVSGSSLDSDEDTMSTVDIRAQREKIQREIDALERSLGPSVASINVVSDSSLDSDEDDLETEDDSDGDLQKNDKELEEGSDKTEMCLQMNQLYQAVIEEKIREVELLIAQNKEQQDEILWQVAGHRVQKLSDSKSSLFLYIGRFLKPYFKDKVTGLGPPSNQDMQERSQQGIKSFESLHHRKWNSEARKQLRSAVLSDSWQRMLQPKILKLEYLQTKMESASGINKTILDKQIQETEREIDDINHLPEDVFIGKTTDEHDWEKISNVNFDAVHSAEKLKKIWQNSEHPHISKKAWEDDEVSEMLEIAAKHNHVNWQVIAQELGTNRTGFQCLQKYQLTNKDFRRKEFTKKEDEMLTDLVQQMRVGNHIPYRRISYFMEGRDPMQLLIRWSKTLDPSLKRGYWSSAEDKLLNKAVAKYGEKEWYKIQGEVPGRSDVQCRERYMKVLRGDVRKGKWTAAEEKKLRELIEKHGVGCWSKLASEFPSRNGAQCLSKWKILSGYYKQRRRRRRSREYVDSDDTFSSSEDSKDSETESSEEETKAIPKTTKSNNYRICNIDLWVPRHDCLDIAKKSKRPRSNGQACNVTGQKKIKEGSLRFNTILKGIAYPHSTDTVTENVDEFLSEADETGRDILHIREETVLNILRKNSKLLHGKTVHRTETKLPNSSVAPERQTEEVSTAPDSMQPCRNTIDRKLLLAVTPWVGNVFLPLSTSFGRPRKNTTRADILGEKLCAVTLTSTPVFTFFIQLFQINAEGCLQIIRDRKSAQANVHRKVKASTTQQSRLVASKAPMSPQSSLVRALNEINPSAQQVKSSAPVAIKPSRYFKKPKTVCELLREKRMRETQVQRPVRLAPAPPRSGIPGQPGTIHLSAGTIGPGQVLRLPLASSPSQTRMWPVMPTASGGLPPLTIPRLPTVVRGAMVANASMPITWVVTPQGLLPLQVKALNVAAPSVAQVPVTIRTEAGKTIILPPIKTEVEDDGYGCATASPALHTDSGDKGPPGPASTAHLFSSKSVPGSNLVCISPSPPVTATTGTSPLVTAPCPSPVSSNLNVQSPEARIPLDFSPRTNSAVALARIHPADNTETTATASTAMPAAPQTPPRGSDKSAVDLSLVALDDQVEVKEWLKGVGGVEIPSLKSSMAYLPPSACTLRTLSRLLLQKSSLEESAFRLLSPSEGEEQRSPSEKMESVDHIVTQKLGDNPAFLTFKQRFLSAFTFPAFLANLPPGQVKTTMDICKEDASYSTDSDVNDDEINGEDLEDNSRGTSSKADLPEAAAPDAAGWEEMDEQPVGATAAADDPAPDRSTVRRTTRKRARPQKWT</sequence>
<evidence type="ECO:0000256" key="5">
    <source>
        <dbReference type="ARBA" id="ARBA00023242"/>
    </source>
</evidence>
<evidence type="ECO:0000313" key="10">
    <source>
        <dbReference type="Ensembl" id="ENSLLEP00000019783.1"/>
    </source>
</evidence>
<dbReference type="PANTHER" id="PTHR46621">
    <property type="entry name" value="SNRNA-ACTIVATING PROTEIN COMPLEX SUBUNIT 4"/>
    <property type="match status" value="1"/>
</dbReference>
<dbReference type="Pfam" id="PF00249">
    <property type="entry name" value="Myb_DNA-binding"/>
    <property type="match status" value="2"/>
</dbReference>
<dbReference type="InterPro" id="IPR051575">
    <property type="entry name" value="Myb-like_DNA-bd"/>
</dbReference>
<reference evidence="10" key="1">
    <citation type="submission" date="2025-08" db="UniProtKB">
        <authorList>
            <consortium name="Ensembl"/>
        </authorList>
    </citation>
    <scope>IDENTIFICATION</scope>
</reference>
<evidence type="ECO:0000313" key="11">
    <source>
        <dbReference type="Proteomes" id="UP000694569"/>
    </source>
</evidence>
<dbReference type="GO" id="GO:0000978">
    <property type="term" value="F:RNA polymerase II cis-regulatory region sequence-specific DNA binding"/>
    <property type="evidence" value="ECO:0007669"/>
    <property type="project" value="TreeGrafter"/>
</dbReference>